<evidence type="ECO:0000256" key="6">
    <source>
        <dbReference type="ARBA" id="ARBA00023136"/>
    </source>
</evidence>
<reference evidence="9 10" key="1">
    <citation type="submission" date="2018-07" db="EMBL/GenBank/DDBJ databases">
        <title>Genome sequencing of Moraxellaceae gen. HYN0046.</title>
        <authorList>
            <person name="Kim M."/>
            <person name="Yi H."/>
        </authorList>
    </citation>
    <scope>NUCLEOTIDE SEQUENCE [LARGE SCALE GENOMIC DNA]</scope>
    <source>
        <strain evidence="9 10">HYN0046</strain>
    </source>
</reference>
<evidence type="ECO:0000313" key="10">
    <source>
        <dbReference type="Proteomes" id="UP000253940"/>
    </source>
</evidence>
<comment type="similarity">
    <text evidence="2">Belongs to the outer membrane factor (OMF) (TC 1.B.17) family.</text>
</comment>
<dbReference type="KEGG" id="mbah:HYN46_01845"/>
<keyword evidence="3" id="KW-0813">Transport</keyword>
<accession>A0A345P380</accession>
<dbReference type="PANTHER" id="PTHR30026">
    <property type="entry name" value="OUTER MEMBRANE PROTEIN TOLC"/>
    <property type="match status" value="1"/>
</dbReference>
<dbReference type="SUPFAM" id="SSF56954">
    <property type="entry name" value="Outer membrane efflux proteins (OEP)"/>
    <property type="match status" value="1"/>
</dbReference>
<evidence type="ECO:0000256" key="2">
    <source>
        <dbReference type="ARBA" id="ARBA00007613"/>
    </source>
</evidence>
<name>A0A345P380_9GAMM</name>
<feature type="signal peptide" evidence="8">
    <location>
        <begin position="1"/>
        <end position="22"/>
    </location>
</feature>
<comment type="subcellular location">
    <subcellularLocation>
        <location evidence="1">Cell outer membrane</location>
    </subcellularLocation>
</comment>
<gene>
    <name evidence="9" type="ORF">HYN46_01845</name>
</gene>
<dbReference type="RefSeq" id="WP_114897849.1">
    <property type="nucleotide sequence ID" value="NZ_CP031222.1"/>
</dbReference>
<evidence type="ECO:0000256" key="4">
    <source>
        <dbReference type="ARBA" id="ARBA00022452"/>
    </source>
</evidence>
<dbReference type="InterPro" id="IPR003423">
    <property type="entry name" value="OMP_efflux"/>
</dbReference>
<evidence type="ECO:0000256" key="7">
    <source>
        <dbReference type="ARBA" id="ARBA00023237"/>
    </source>
</evidence>
<keyword evidence="6" id="KW-0472">Membrane</keyword>
<dbReference type="GO" id="GO:0015562">
    <property type="term" value="F:efflux transmembrane transporter activity"/>
    <property type="evidence" value="ECO:0007669"/>
    <property type="project" value="InterPro"/>
</dbReference>
<keyword evidence="10" id="KW-1185">Reference proteome</keyword>
<dbReference type="Gene3D" id="1.20.1600.10">
    <property type="entry name" value="Outer membrane efflux proteins (OEP)"/>
    <property type="match status" value="1"/>
</dbReference>
<protein>
    <recommendedName>
        <fullName evidence="11">Channel protein TolC</fullName>
    </recommendedName>
</protein>
<keyword evidence="5" id="KW-0812">Transmembrane</keyword>
<evidence type="ECO:0000256" key="1">
    <source>
        <dbReference type="ARBA" id="ARBA00004442"/>
    </source>
</evidence>
<evidence type="ECO:0000313" key="9">
    <source>
        <dbReference type="EMBL" id="AXI01739.1"/>
    </source>
</evidence>
<evidence type="ECO:0000256" key="3">
    <source>
        <dbReference type="ARBA" id="ARBA00022448"/>
    </source>
</evidence>
<dbReference type="InterPro" id="IPR051906">
    <property type="entry name" value="TolC-like"/>
</dbReference>
<feature type="chain" id="PRO_5017072305" description="Channel protein TolC" evidence="8">
    <location>
        <begin position="23"/>
        <end position="457"/>
    </location>
</feature>
<proteinExistence type="inferred from homology"/>
<dbReference type="GO" id="GO:0009279">
    <property type="term" value="C:cell outer membrane"/>
    <property type="evidence" value="ECO:0007669"/>
    <property type="project" value="UniProtKB-SubCell"/>
</dbReference>
<dbReference type="NCBIfam" id="TIGR01844">
    <property type="entry name" value="type_I_sec_TolC"/>
    <property type="match status" value="1"/>
</dbReference>
<dbReference type="AlphaFoldDB" id="A0A345P380"/>
<dbReference type="Pfam" id="PF02321">
    <property type="entry name" value="OEP"/>
    <property type="match status" value="2"/>
</dbReference>
<dbReference type="EMBL" id="CP031222">
    <property type="protein sequence ID" value="AXI01739.1"/>
    <property type="molecule type" value="Genomic_DNA"/>
</dbReference>
<dbReference type="PANTHER" id="PTHR30026:SF20">
    <property type="entry name" value="OUTER MEMBRANE PROTEIN TOLC"/>
    <property type="match status" value="1"/>
</dbReference>
<dbReference type="GO" id="GO:1990281">
    <property type="term" value="C:efflux pump complex"/>
    <property type="evidence" value="ECO:0007669"/>
    <property type="project" value="TreeGrafter"/>
</dbReference>
<evidence type="ECO:0008006" key="11">
    <source>
        <dbReference type="Google" id="ProtNLM"/>
    </source>
</evidence>
<dbReference type="Proteomes" id="UP000253940">
    <property type="component" value="Chromosome"/>
</dbReference>
<sequence>MLLNLRLLPLTTVMVLTTSVHAMDLLETLHLANQNDPNFAAVQASRGLAEQTTAIARSSLLPQVVVNGGISRNSWNQDPVTISSAFPTVGGKTSYNSTVWGARVTQPLFNWSAYHQFKAAKSQRSRDEAKADEQSQNLMLRVAESYFNVLRAQETLILAQTREASLNKNLEETRARLHVGLIPKVDVLESEAQRDSATSERLTAENQLNSARETLNASTGVRVDSLAQLGDNLPIVAPIPNDVDAWGKLAIAKNPQLIALNYDTEANESNRTSLRSGYLPAVNLYASYNDQNNSGNSSVATALSSGKSAAVGVEARWELYAGGRTLASERQAAYQTDLSRLNLQSSQRSIENQTRTLFMTVNTDASRVQASRRNVASAEMAYNVVESGYSVGNQSMVDLLASEARLYAARRDLADSRYDYVIHSLRLHASAGVLDESVITQVNNWLVGQSKSSPNKR</sequence>
<dbReference type="OrthoDB" id="9813458at2"/>
<keyword evidence="8" id="KW-0732">Signal</keyword>
<organism evidence="9 10">
    <name type="scientific">Aquirhabdus parva</name>
    <dbReference type="NCBI Taxonomy" id="2283318"/>
    <lineage>
        <taxon>Bacteria</taxon>
        <taxon>Pseudomonadati</taxon>
        <taxon>Pseudomonadota</taxon>
        <taxon>Gammaproteobacteria</taxon>
        <taxon>Moraxellales</taxon>
        <taxon>Moraxellaceae</taxon>
        <taxon>Aquirhabdus</taxon>
    </lineage>
</organism>
<dbReference type="GO" id="GO:0015288">
    <property type="term" value="F:porin activity"/>
    <property type="evidence" value="ECO:0007669"/>
    <property type="project" value="TreeGrafter"/>
</dbReference>
<evidence type="ECO:0000256" key="8">
    <source>
        <dbReference type="SAM" id="SignalP"/>
    </source>
</evidence>
<keyword evidence="7" id="KW-0998">Cell outer membrane</keyword>
<evidence type="ECO:0000256" key="5">
    <source>
        <dbReference type="ARBA" id="ARBA00022692"/>
    </source>
</evidence>
<dbReference type="InterPro" id="IPR010130">
    <property type="entry name" value="T1SS_OMP_TolC"/>
</dbReference>
<keyword evidence="4" id="KW-1134">Transmembrane beta strand</keyword>